<accession>W2YTR1</accession>
<evidence type="ECO:0000256" key="1">
    <source>
        <dbReference type="SAM" id="MobiDB-lite"/>
    </source>
</evidence>
<sequence length="96" mass="10753">MLGQGHVHGRWKSAPTRARFGFIVGAQAWKQTPVEVVEKIVQVCGFNDDSSAWRITKHDVYGSKFRAAWHVRESGDCGSDHENDIAAVMETPRTKD</sequence>
<dbReference type="AlphaFoldDB" id="W2YTR1"/>
<dbReference type="Proteomes" id="UP000018948">
    <property type="component" value="Unassembled WGS sequence"/>
</dbReference>
<organism evidence="2 3">
    <name type="scientific">Phytophthora nicotianae P10297</name>
    <dbReference type="NCBI Taxonomy" id="1317064"/>
    <lineage>
        <taxon>Eukaryota</taxon>
        <taxon>Sar</taxon>
        <taxon>Stramenopiles</taxon>
        <taxon>Oomycota</taxon>
        <taxon>Peronosporomycetes</taxon>
        <taxon>Peronosporales</taxon>
        <taxon>Peronosporaceae</taxon>
        <taxon>Phytophthora</taxon>
    </lineage>
</organism>
<proteinExistence type="predicted"/>
<evidence type="ECO:0000313" key="2">
    <source>
        <dbReference type="EMBL" id="ETP38507.1"/>
    </source>
</evidence>
<dbReference type="EMBL" id="ANIY01002911">
    <property type="protein sequence ID" value="ETP38507.1"/>
    <property type="molecule type" value="Genomic_DNA"/>
</dbReference>
<gene>
    <name evidence="2" type="ORF">F442_13911</name>
</gene>
<reference evidence="2 3" key="1">
    <citation type="submission" date="2013-11" db="EMBL/GenBank/DDBJ databases">
        <title>The Genome Sequence of Phytophthora parasitica P10297.</title>
        <authorList>
            <consortium name="The Broad Institute Genomics Platform"/>
            <person name="Russ C."/>
            <person name="Tyler B."/>
            <person name="Panabieres F."/>
            <person name="Shan W."/>
            <person name="Tripathy S."/>
            <person name="Grunwald N."/>
            <person name="Machado M."/>
            <person name="Johnson C.S."/>
            <person name="Walker B."/>
            <person name="Young S.K."/>
            <person name="Zeng Q."/>
            <person name="Gargeya S."/>
            <person name="Fitzgerald M."/>
            <person name="Haas B."/>
            <person name="Abouelleil A."/>
            <person name="Allen A.W."/>
            <person name="Alvarado L."/>
            <person name="Arachchi H.M."/>
            <person name="Berlin A.M."/>
            <person name="Chapman S.B."/>
            <person name="Gainer-Dewar J."/>
            <person name="Goldberg J."/>
            <person name="Griggs A."/>
            <person name="Gujja S."/>
            <person name="Hansen M."/>
            <person name="Howarth C."/>
            <person name="Imamovic A."/>
            <person name="Ireland A."/>
            <person name="Larimer J."/>
            <person name="McCowan C."/>
            <person name="Murphy C."/>
            <person name="Pearson M."/>
            <person name="Poon T.W."/>
            <person name="Priest M."/>
            <person name="Roberts A."/>
            <person name="Saif S."/>
            <person name="Shea T."/>
            <person name="Sisk P."/>
            <person name="Sykes S."/>
            <person name="Wortman J."/>
            <person name="Nusbaum C."/>
            <person name="Birren B."/>
        </authorList>
    </citation>
    <scope>NUCLEOTIDE SEQUENCE [LARGE SCALE GENOMIC DNA]</scope>
    <source>
        <strain evidence="2 3">P10297</strain>
    </source>
</reference>
<comment type="caution">
    <text evidence="2">The sequence shown here is derived from an EMBL/GenBank/DDBJ whole genome shotgun (WGS) entry which is preliminary data.</text>
</comment>
<feature type="compositionally biased region" description="Basic and acidic residues" evidence="1">
    <location>
        <begin position="75"/>
        <end position="84"/>
    </location>
</feature>
<feature type="region of interest" description="Disordered" evidence="1">
    <location>
        <begin position="75"/>
        <end position="96"/>
    </location>
</feature>
<protein>
    <submittedName>
        <fullName evidence="2">Uncharacterized protein</fullName>
    </submittedName>
</protein>
<evidence type="ECO:0000313" key="3">
    <source>
        <dbReference type="Proteomes" id="UP000018948"/>
    </source>
</evidence>
<name>W2YTR1_PHYNI</name>